<evidence type="ECO:0000313" key="1">
    <source>
        <dbReference type="EMBL" id="VAW05363.1"/>
    </source>
</evidence>
<proteinExistence type="predicted"/>
<dbReference type="EMBL" id="UOEF01000437">
    <property type="protein sequence ID" value="VAW05363.1"/>
    <property type="molecule type" value="Genomic_DNA"/>
</dbReference>
<sequence length="145" mass="15752">MRHFLALPFLTIALSLSVPAAAQELTPESEMIEKLNDPAFQDGMASMMAGFLSAMMELPIGQFAAAANKAIPDNMKKEGGLSAIDPDATIGDLAGGDDPDFEHNMENKMRQGTAMMGIMASEFSALLPQLKEMGERMKRRMEKLD</sequence>
<protein>
    <submittedName>
        <fullName evidence="1">Uncharacterized protein</fullName>
    </submittedName>
</protein>
<name>A0A3B0SM90_9ZZZZ</name>
<gene>
    <name evidence="1" type="ORF">MNBD_ALPHA04-158</name>
</gene>
<reference evidence="1" key="1">
    <citation type="submission" date="2018-06" db="EMBL/GenBank/DDBJ databases">
        <authorList>
            <person name="Zhirakovskaya E."/>
        </authorList>
    </citation>
    <scope>NUCLEOTIDE SEQUENCE</scope>
</reference>
<organism evidence="1">
    <name type="scientific">hydrothermal vent metagenome</name>
    <dbReference type="NCBI Taxonomy" id="652676"/>
    <lineage>
        <taxon>unclassified sequences</taxon>
        <taxon>metagenomes</taxon>
        <taxon>ecological metagenomes</taxon>
    </lineage>
</organism>
<accession>A0A3B0SM90</accession>
<dbReference type="AlphaFoldDB" id="A0A3B0SM90"/>